<feature type="signal peptide" evidence="1">
    <location>
        <begin position="1"/>
        <end position="16"/>
    </location>
</feature>
<dbReference type="PANTHER" id="PTHR15730">
    <property type="entry name" value="EXPERIMENTAL AUTOIMMUNE PROSTATITIS ANTIGEN 2-RELATED"/>
    <property type="match status" value="1"/>
</dbReference>
<evidence type="ECO:0000313" key="2">
    <source>
        <dbReference type="EMBL" id="KAJ8412851.1"/>
    </source>
</evidence>
<proteinExistence type="predicted"/>
<evidence type="ECO:0000313" key="3">
    <source>
        <dbReference type="Proteomes" id="UP001221898"/>
    </source>
</evidence>
<dbReference type="InterPro" id="IPR051244">
    <property type="entry name" value="TCAF"/>
</dbReference>
<dbReference type="GO" id="GO:0090314">
    <property type="term" value="P:positive regulation of protein targeting to membrane"/>
    <property type="evidence" value="ECO:0007669"/>
    <property type="project" value="TreeGrafter"/>
</dbReference>
<dbReference type="GO" id="GO:0005886">
    <property type="term" value="C:plasma membrane"/>
    <property type="evidence" value="ECO:0007669"/>
    <property type="project" value="TreeGrafter"/>
</dbReference>
<keyword evidence="1" id="KW-0732">Signal</keyword>
<dbReference type="PANTHER" id="PTHR15730:SF5">
    <property type="entry name" value="SI:CH211-210B2.2-RELATED"/>
    <property type="match status" value="1"/>
</dbReference>
<dbReference type="EMBL" id="JAINUG010000017">
    <property type="protein sequence ID" value="KAJ8412851.1"/>
    <property type="molecule type" value="Genomic_DNA"/>
</dbReference>
<gene>
    <name evidence="2" type="ORF">AAFF_G00104330</name>
</gene>
<feature type="chain" id="PRO_5041992305" evidence="1">
    <location>
        <begin position="17"/>
        <end position="247"/>
    </location>
</feature>
<name>A0AAD7T3N8_9TELE</name>
<evidence type="ECO:0000256" key="1">
    <source>
        <dbReference type="SAM" id="SignalP"/>
    </source>
</evidence>
<sequence length="247" mass="27155">MSLLLLASIAALTTLGLPSTGQNERMPEYRQYCLRVQPEDQRDDTSQPSTTTPAVTTIKQGFPVRSRMDALSVYAALVGGIHQFTFFPDYQPGRLQLNCDEAVPLLVTPSGGVLIAAVQYGQGRVVVLCHEAYLQSKVNRPPFDRFVRNAIDWLKPHPDALVGVYKLSYLAKFLRAGGTRVRDVPRYNSTVGVFCCEAFYDGEAKELLEFVKGGGGLLIAGQAWLKAPGITSHCHCAPVSQRFPHMI</sequence>
<dbReference type="Gene3D" id="3.40.50.880">
    <property type="match status" value="1"/>
</dbReference>
<reference evidence="2" key="1">
    <citation type="journal article" date="2023" name="Science">
        <title>Genome structures resolve the early diversification of teleost fishes.</title>
        <authorList>
            <person name="Parey E."/>
            <person name="Louis A."/>
            <person name="Montfort J."/>
            <person name="Bouchez O."/>
            <person name="Roques C."/>
            <person name="Iampietro C."/>
            <person name="Lluch J."/>
            <person name="Castinel A."/>
            <person name="Donnadieu C."/>
            <person name="Desvignes T."/>
            <person name="Floi Bucao C."/>
            <person name="Jouanno E."/>
            <person name="Wen M."/>
            <person name="Mejri S."/>
            <person name="Dirks R."/>
            <person name="Jansen H."/>
            <person name="Henkel C."/>
            <person name="Chen W.J."/>
            <person name="Zahm M."/>
            <person name="Cabau C."/>
            <person name="Klopp C."/>
            <person name="Thompson A.W."/>
            <person name="Robinson-Rechavi M."/>
            <person name="Braasch I."/>
            <person name="Lecointre G."/>
            <person name="Bobe J."/>
            <person name="Postlethwait J.H."/>
            <person name="Berthelot C."/>
            <person name="Roest Crollius H."/>
            <person name="Guiguen Y."/>
        </authorList>
    </citation>
    <scope>NUCLEOTIDE SEQUENCE</scope>
    <source>
        <strain evidence="2">NC1722</strain>
    </source>
</reference>
<organism evidence="2 3">
    <name type="scientific">Aldrovandia affinis</name>
    <dbReference type="NCBI Taxonomy" id="143900"/>
    <lineage>
        <taxon>Eukaryota</taxon>
        <taxon>Metazoa</taxon>
        <taxon>Chordata</taxon>
        <taxon>Craniata</taxon>
        <taxon>Vertebrata</taxon>
        <taxon>Euteleostomi</taxon>
        <taxon>Actinopterygii</taxon>
        <taxon>Neopterygii</taxon>
        <taxon>Teleostei</taxon>
        <taxon>Notacanthiformes</taxon>
        <taxon>Halosauridae</taxon>
        <taxon>Aldrovandia</taxon>
    </lineage>
</organism>
<dbReference type="GO" id="GO:0044325">
    <property type="term" value="F:transmembrane transporter binding"/>
    <property type="evidence" value="ECO:0007669"/>
    <property type="project" value="TreeGrafter"/>
</dbReference>
<dbReference type="Proteomes" id="UP001221898">
    <property type="component" value="Unassembled WGS sequence"/>
</dbReference>
<keyword evidence="3" id="KW-1185">Reference proteome</keyword>
<accession>A0AAD7T3N8</accession>
<dbReference type="InterPro" id="IPR029062">
    <property type="entry name" value="Class_I_gatase-like"/>
</dbReference>
<dbReference type="AlphaFoldDB" id="A0AAD7T3N8"/>
<dbReference type="SUPFAM" id="SSF52317">
    <property type="entry name" value="Class I glutamine amidotransferase-like"/>
    <property type="match status" value="1"/>
</dbReference>
<protein>
    <submittedName>
        <fullName evidence="2">Uncharacterized protein</fullName>
    </submittedName>
</protein>
<comment type="caution">
    <text evidence="2">The sequence shown here is derived from an EMBL/GenBank/DDBJ whole genome shotgun (WGS) entry which is preliminary data.</text>
</comment>